<keyword evidence="1" id="KW-0472">Membrane</keyword>
<name>A0A6V7UZM4_MELEN</name>
<accession>A0A6V7UZM4</accession>
<dbReference type="EMBL" id="CAJEWN010000136">
    <property type="protein sequence ID" value="CAD2168120.1"/>
    <property type="molecule type" value="Genomic_DNA"/>
</dbReference>
<proteinExistence type="predicted"/>
<organism evidence="2 3">
    <name type="scientific">Meloidogyne enterolobii</name>
    <name type="common">Root-knot nematode worm</name>
    <name type="synonym">Meloidogyne mayaguensis</name>
    <dbReference type="NCBI Taxonomy" id="390850"/>
    <lineage>
        <taxon>Eukaryota</taxon>
        <taxon>Metazoa</taxon>
        <taxon>Ecdysozoa</taxon>
        <taxon>Nematoda</taxon>
        <taxon>Chromadorea</taxon>
        <taxon>Rhabditida</taxon>
        <taxon>Tylenchina</taxon>
        <taxon>Tylenchomorpha</taxon>
        <taxon>Tylenchoidea</taxon>
        <taxon>Meloidogynidae</taxon>
        <taxon>Meloidogyninae</taxon>
        <taxon>Meloidogyne</taxon>
    </lineage>
</organism>
<comment type="caution">
    <text evidence="2">The sequence shown here is derived from an EMBL/GenBank/DDBJ whole genome shotgun (WGS) entry which is preliminary data.</text>
</comment>
<evidence type="ECO:0000313" key="2">
    <source>
        <dbReference type="EMBL" id="CAD2168120.1"/>
    </source>
</evidence>
<sequence>MEGGGGLLIFSRLFVLSKIFFILAFGLVLLGETINIFFDELGGGGCLYKNTY</sequence>
<protein>
    <submittedName>
        <fullName evidence="2">Uncharacterized protein</fullName>
    </submittedName>
</protein>
<gene>
    <name evidence="2" type="ORF">MENT_LOCUS19459</name>
</gene>
<keyword evidence="1" id="KW-1133">Transmembrane helix</keyword>
<dbReference type="Proteomes" id="UP000580250">
    <property type="component" value="Unassembled WGS sequence"/>
</dbReference>
<reference evidence="2 3" key="1">
    <citation type="submission" date="2020-08" db="EMBL/GenBank/DDBJ databases">
        <authorList>
            <person name="Koutsovoulos G."/>
            <person name="Danchin GJ E."/>
        </authorList>
    </citation>
    <scope>NUCLEOTIDE SEQUENCE [LARGE SCALE GENOMIC DNA]</scope>
</reference>
<evidence type="ECO:0000256" key="1">
    <source>
        <dbReference type="SAM" id="Phobius"/>
    </source>
</evidence>
<evidence type="ECO:0000313" key="3">
    <source>
        <dbReference type="Proteomes" id="UP000580250"/>
    </source>
</evidence>
<keyword evidence="1" id="KW-0812">Transmembrane</keyword>
<feature type="transmembrane region" description="Helical" evidence="1">
    <location>
        <begin position="6"/>
        <end position="30"/>
    </location>
</feature>
<dbReference type="AlphaFoldDB" id="A0A6V7UZM4"/>